<name>A0ABQ5DNK0_9ASTR</name>
<dbReference type="GO" id="GO:0003964">
    <property type="term" value="F:RNA-directed DNA polymerase activity"/>
    <property type="evidence" value="ECO:0007669"/>
    <property type="project" value="UniProtKB-KW"/>
</dbReference>
<feature type="domain" description="Reverse transcriptase" evidence="2">
    <location>
        <begin position="234"/>
        <end position="512"/>
    </location>
</feature>
<sequence length="771" mass="87614">MTITAYFQIVKELRGKLIQGVPLYSISLYTPRIFLIYQWVAKASWALPTSGPPAVGFKNKLKRLKLEIKKWRIKIQHAENTTSCELRMKIDNLDNKVERSFLSPCEVDLRTSSMKQLADIELLMVKDLRQKAKLRWAAEGDENSQFFHGIINSRRNRSTINGLNIHEDWITDPSTIKDHIFHSFSNRFKEGNRSRPRFSSNLFQQIKEEESQLLDRPFTLDEIKEADVVSYVKDFEISGYIPRGCNSSFITLVPKVDDPLVIGDFRPISVIGCQYKIIAKILANRLSQVVASVVGDVQMTYIKGRQIIDGPLMVEEIIAWAKKAKKRLMILKVDFEKAFDSLNWSFLFSILEQMGFSAKWRNWIHSCLNSAYASVLVNGSPTKEFKIERGLRQGDPLSPFLFILAVEALNVVLLEATNNNVFHGFHIGKEKVHISHLQFADDALIMGEWSYSNAKNLFRILTCFHLASGLKVNFNKSKLYGVGVTNDELSSLSSTIGCLASQLPCVYLGLPIGAKMSRCHHWNKIMERFQKCLSKWKSKSLSFGGRLTLIKSVLGSLGVYYFSTFKAPKKIISTLETIRRKVFWGGCSEDIKISWIAWDKVIEPCDRGGLSIGSLRTCNQAMLAKWWWRFQTENQALWCKVIRSIHGPTGGLHNNTSLKSNSGPWYHIMKLKDDLLGLGINLPSLFKRKLGNGQKISFWHDTWLGGLPLCNMFPRLYRLETNQNCLVYERKPNATHPRSPEAYGSAALVSLSVPQTSTGPMGLVTPHLSNF</sequence>
<evidence type="ECO:0000256" key="1">
    <source>
        <dbReference type="SAM" id="Coils"/>
    </source>
</evidence>
<keyword evidence="3" id="KW-0548">Nucleotidyltransferase</keyword>
<dbReference type="PROSITE" id="PS50878">
    <property type="entry name" value="RT_POL"/>
    <property type="match status" value="1"/>
</dbReference>
<evidence type="ECO:0000259" key="2">
    <source>
        <dbReference type="PROSITE" id="PS50878"/>
    </source>
</evidence>
<dbReference type="InterPro" id="IPR043502">
    <property type="entry name" value="DNA/RNA_pol_sf"/>
</dbReference>
<evidence type="ECO:0000313" key="4">
    <source>
        <dbReference type="Proteomes" id="UP001151760"/>
    </source>
</evidence>
<proteinExistence type="predicted"/>
<gene>
    <name evidence="3" type="ORF">Tco_0938244</name>
</gene>
<dbReference type="CDD" id="cd01650">
    <property type="entry name" value="RT_nLTR_like"/>
    <property type="match status" value="1"/>
</dbReference>
<reference evidence="3" key="2">
    <citation type="submission" date="2022-01" db="EMBL/GenBank/DDBJ databases">
        <authorList>
            <person name="Yamashiro T."/>
            <person name="Shiraishi A."/>
            <person name="Satake H."/>
            <person name="Nakayama K."/>
        </authorList>
    </citation>
    <scope>NUCLEOTIDE SEQUENCE</scope>
</reference>
<keyword evidence="3" id="KW-0808">Transferase</keyword>
<dbReference type="EMBL" id="BQNB010015299">
    <property type="protein sequence ID" value="GJT38379.1"/>
    <property type="molecule type" value="Genomic_DNA"/>
</dbReference>
<dbReference type="Proteomes" id="UP001151760">
    <property type="component" value="Unassembled WGS sequence"/>
</dbReference>
<comment type="caution">
    <text evidence="3">The sequence shown here is derived from an EMBL/GenBank/DDBJ whole genome shotgun (WGS) entry which is preliminary data.</text>
</comment>
<reference evidence="3" key="1">
    <citation type="journal article" date="2022" name="Int. J. Mol. Sci.">
        <title>Draft Genome of Tanacetum Coccineum: Genomic Comparison of Closely Related Tanacetum-Family Plants.</title>
        <authorList>
            <person name="Yamashiro T."/>
            <person name="Shiraishi A."/>
            <person name="Nakayama K."/>
            <person name="Satake H."/>
        </authorList>
    </citation>
    <scope>NUCLEOTIDE SEQUENCE</scope>
</reference>
<dbReference type="SUPFAM" id="SSF56672">
    <property type="entry name" value="DNA/RNA polymerases"/>
    <property type="match status" value="1"/>
</dbReference>
<organism evidence="3 4">
    <name type="scientific">Tanacetum coccineum</name>
    <dbReference type="NCBI Taxonomy" id="301880"/>
    <lineage>
        <taxon>Eukaryota</taxon>
        <taxon>Viridiplantae</taxon>
        <taxon>Streptophyta</taxon>
        <taxon>Embryophyta</taxon>
        <taxon>Tracheophyta</taxon>
        <taxon>Spermatophyta</taxon>
        <taxon>Magnoliopsida</taxon>
        <taxon>eudicotyledons</taxon>
        <taxon>Gunneridae</taxon>
        <taxon>Pentapetalae</taxon>
        <taxon>asterids</taxon>
        <taxon>campanulids</taxon>
        <taxon>Asterales</taxon>
        <taxon>Asteraceae</taxon>
        <taxon>Asteroideae</taxon>
        <taxon>Anthemideae</taxon>
        <taxon>Anthemidinae</taxon>
        <taxon>Tanacetum</taxon>
    </lineage>
</organism>
<feature type="coiled-coil region" evidence="1">
    <location>
        <begin position="54"/>
        <end position="81"/>
    </location>
</feature>
<keyword evidence="1" id="KW-0175">Coiled coil</keyword>
<accession>A0ABQ5DNK0</accession>
<dbReference type="PANTHER" id="PTHR33116">
    <property type="entry name" value="REVERSE TRANSCRIPTASE ZINC-BINDING DOMAIN-CONTAINING PROTEIN-RELATED-RELATED"/>
    <property type="match status" value="1"/>
</dbReference>
<keyword evidence="3" id="KW-0695">RNA-directed DNA polymerase</keyword>
<dbReference type="PANTHER" id="PTHR33116:SF77">
    <property type="entry name" value="RNA-DIRECTED DNA POLYMERASE"/>
    <property type="match status" value="1"/>
</dbReference>
<dbReference type="InterPro" id="IPR000477">
    <property type="entry name" value="RT_dom"/>
</dbReference>
<protein>
    <submittedName>
        <fullName evidence="3">RNA-directed DNA polymerase</fullName>
    </submittedName>
</protein>
<keyword evidence="4" id="KW-1185">Reference proteome</keyword>
<evidence type="ECO:0000313" key="3">
    <source>
        <dbReference type="EMBL" id="GJT38379.1"/>
    </source>
</evidence>
<dbReference type="Pfam" id="PF00078">
    <property type="entry name" value="RVT_1"/>
    <property type="match status" value="1"/>
</dbReference>